<comment type="caution">
    <text evidence="7">Lacks conserved residue(s) required for the propagation of feature annotation.</text>
</comment>
<feature type="binding site" evidence="7">
    <location>
        <begin position="56"/>
        <end position="58"/>
    </location>
    <ligand>
        <name>4-CDP-2-C-methyl-D-erythritol 2-phosphate</name>
        <dbReference type="ChEBI" id="CHEBI:57919"/>
    </ligand>
</feature>
<comment type="catalytic activity">
    <reaction evidence="1 7 8">
        <text>4-CDP-2-C-methyl-D-erythritol 2-phosphate = 2-C-methyl-D-erythritol 2,4-cyclic diphosphate + CMP</text>
        <dbReference type="Rhea" id="RHEA:23864"/>
        <dbReference type="ChEBI" id="CHEBI:57919"/>
        <dbReference type="ChEBI" id="CHEBI:58483"/>
        <dbReference type="ChEBI" id="CHEBI:60377"/>
        <dbReference type="EC" id="4.6.1.12"/>
    </reaction>
</comment>
<feature type="binding site" evidence="7">
    <location>
        <position position="10"/>
    </location>
    <ligand>
        <name>a divalent metal cation</name>
        <dbReference type="ChEBI" id="CHEBI:60240"/>
    </ligand>
</feature>
<comment type="cofactor">
    <cofactor evidence="7">
        <name>a divalent metal cation</name>
        <dbReference type="ChEBI" id="CHEBI:60240"/>
    </cofactor>
    <text evidence="7">Binds 1 divalent metal cation per subunit.</text>
</comment>
<dbReference type="EC" id="4.6.1.12" evidence="3 7"/>
<accession>A0ABT6F8A5</accession>
<evidence type="ECO:0000256" key="3">
    <source>
        <dbReference type="ARBA" id="ARBA00012579"/>
    </source>
</evidence>
<feature type="binding site" evidence="7">
    <location>
        <position position="42"/>
    </location>
    <ligand>
        <name>a divalent metal cation</name>
        <dbReference type="ChEBI" id="CHEBI:60240"/>
    </ligand>
</feature>
<comment type="function">
    <text evidence="7">Involved in the biosynthesis of isopentenyl diphosphate (IPP) and dimethylallyl diphosphate (DMAPP), two major building blocks of isoprenoid compounds. Catalyzes the conversion of 4-diphosphocytidyl-2-C-methyl-D-erythritol 2-phosphate (CDP-ME2P) to 2-C-methyl-D-erythritol 2,4-cyclodiphosphate (ME-CPP) with a corresponding release of cytidine 5-monophosphate (CMP).</text>
</comment>
<dbReference type="HAMAP" id="MF_00107">
    <property type="entry name" value="IspF"/>
    <property type="match status" value="1"/>
</dbReference>
<feature type="binding site" evidence="7">
    <location>
        <begin position="8"/>
        <end position="10"/>
    </location>
    <ligand>
        <name>4-CDP-2-C-methyl-D-erythritol 2-phosphate</name>
        <dbReference type="ChEBI" id="CHEBI:57919"/>
    </ligand>
</feature>
<dbReference type="NCBIfam" id="TIGR00151">
    <property type="entry name" value="ispF"/>
    <property type="match status" value="1"/>
</dbReference>
<evidence type="ECO:0000313" key="10">
    <source>
        <dbReference type="EMBL" id="MDG3003813.1"/>
    </source>
</evidence>
<protein>
    <recommendedName>
        <fullName evidence="3 7">2-C-methyl-D-erythritol 2,4-cyclodiphosphate synthase</fullName>
        <shortName evidence="7">MECDP-synthase</shortName>
        <shortName evidence="7">MECPP-synthase</shortName>
        <shortName evidence="7">MECPS</shortName>
        <ecNumber evidence="3 7">4.6.1.12</ecNumber>
    </recommendedName>
</protein>
<organism evidence="10 11">
    <name type="scientific">Paludisphaera mucosa</name>
    <dbReference type="NCBI Taxonomy" id="3030827"/>
    <lineage>
        <taxon>Bacteria</taxon>
        <taxon>Pseudomonadati</taxon>
        <taxon>Planctomycetota</taxon>
        <taxon>Planctomycetia</taxon>
        <taxon>Isosphaerales</taxon>
        <taxon>Isosphaeraceae</taxon>
        <taxon>Paludisphaera</taxon>
    </lineage>
</organism>
<evidence type="ECO:0000256" key="7">
    <source>
        <dbReference type="HAMAP-Rule" id="MF_00107"/>
    </source>
</evidence>
<feature type="site" description="Transition state stabilizer" evidence="7">
    <location>
        <position position="133"/>
    </location>
</feature>
<name>A0ABT6F8A5_9BACT</name>
<evidence type="ECO:0000256" key="6">
    <source>
        <dbReference type="ARBA" id="ARBA00023239"/>
    </source>
</evidence>
<evidence type="ECO:0000256" key="1">
    <source>
        <dbReference type="ARBA" id="ARBA00000200"/>
    </source>
</evidence>
<dbReference type="EMBL" id="JARRAG010000001">
    <property type="protein sequence ID" value="MDG3003813.1"/>
    <property type="molecule type" value="Genomic_DNA"/>
</dbReference>
<comment type="pathway">
    <text evidence="2 7">Isoprenoid biosynthesis; isopentenyl diphosphate biosynthesis via DXP pathway; isopentenyl diphosphate from 1-deoxy-D-xylulose 5-phosphate: step 4/6.</text>
</comment>
<dbReference type="Gene3D" id="3.30.1330.50">
    <property type="entry name" value="2-C-methyl-D-erythritol 2,4-cyclodiphosphate synthase"/>
    <property type="match status" value="1"/>
</dbReference>
<keyword evidence="5 7" id="KW-0414">Isoprene biosynthesis</keyword>
<comment type="subunit">
    <text evidence="7">Homotrimer.</text>
</comment>
<comment type="caution">
    <text evidence="10">The sequence shown here is derived from an EMBL/GenBank/DDBJ whole genome shotgun (WGS) entry which is preliminary data.</text>
</comment>
<dbReference type="GO" id="GO:0008685">
    <property type="term" value="F:2-C-methyl-D-erythritol 2,4-cyclodiphosphate synthase activity"/>
    <property type="evidence" value="ECO:0007669"/>
    <property type="project" value="UniProtKB-EC"/>
</dbReference>
<keyword evidence="11" id="KW-1185">Reference proteome</keyword>
<gene>
    <name evidence="7 10" type="primary">ispF</name>
    <name evidence="10" type="ORF">PZE19_08525</name>
</gene>
<dbReference type="Pfam" id="PF02542">
    <property type="entry name" value="YgbB"/>
    <property type="match status" value="1"/>
</dbReference>
<dbReference type="CDD" id="cd00554">
    <property type="entry name" value="MECDP_synthase"/>
    <property type="match status" value="1"/>
</dbReference>
<keyword evidence="6 7" id="KW-0456">Lyase</keyword>
<feature type="binding site" evidence="7">
    <location>
        <begin position="34"/>
        <end position="35"/>
    </location>
    <ligand>
        <name>4-CDP-2-C-methyl-D-erythritol 2-phosphate</name>
        <dbReference type="ChEBI" id="CHEBI:57919"/>
    </ligand>
</feature>
<dbReference type="Proteomes" id="UP001216907">
    <property type="component" value="Unassembled WGS sequence"/>
</dbReference>
<dbReference type="InterPro" id="IPR003526">
    <property type="entry name" value="MECDP_synthase"/>
</dbReference>
<sequence length="161" mass="17033">MRVGIGHDTHRLVEGRPLILGGLRIEHPLGLAGHSDADVVCHAVADALLGAAALGDIGEHYPDTDPEWRDLDSTRLLAEVVTLVAARGWRPVNCDVIVHAQAPKLGPHKATIRDNLARLLGLPETAVNVKAKTGEHVGPVGRAEAVCCHAVVLIEPIPPGR</sequence>
<dbReference type="PANTHER" id="PTHR43181:SF1">
    <property type="entry name" value="2-C-METHYL-D-ERYTHRITOL 2,4-CYCLODIPHOSPHATE SYNTHASE, CHLOROPLASTIC"/>
    <property type="match status" value="1"/>
</dbReference>
<dbReference type="SUPFAM" id="SSF69765">
    <property type="entry name" value="IpsF-like"/>
    <property type="match status" value="1"/>
</dbReference>
<evidence type="ECO:0000313" key="11">
    <source>
        <dbReference type="Proteomes" id="UP001216907"/>
    </source>
</evidence>
<evidence type="ECO:0000256" key="5">
    <source>
        <dbReference type="ARBA" id="ARBA00023229"/>
    </source>
</evidence>
<evidence type="ECO:0000256" key="4">
    <source>
        <dbReference type="ARBA" id="ARBA00022723"/>
    </source>
</evidence>
<evidence type="ECO:0000259" key="9">
    <source>
        <dbReference type="Pfam" id="PF02542"/>
    </source>
</evidence>
<feature type="domain" description="2-C-methyl-D-erythritol 2,4-cyclodiphosphate synthase" evidence="9">
    <location>
        <begin position="1"/>
        <end position="154"/>
    </location>
</feature>
<dbReference type="InterPro" id="IPR036571">
    <property type="entry name" value="MECDP_synthase_sf"/>
</dbReference>
<evidence type="ECO:0000256" key="2">
    <source>
        <dbReference type="ARBA" id="ARBA00004709"/>
    </source>
</evidence>
<feature type="binding site" evidence="7">
    <location>
        <position position="142"/>
    </location>
    <ligand>
        <name>4-CDP-2-C-methyl-D-erythritol 2-phosphate</name>
        <dbReference type="ChEBI" id="CHEBI:57919"/>
    </ligand>
</feature>
<dbReference type="RefSeq" id="WP_277860160.1">
    <property type="nucleotide sequence ID" value="NZ_JARRAG010000001.1"/>
</dbReference>
<feature type="site" description="Transition state stabilizer" evidence="7">
    <location>
        <position position="34"/>
    </location>
</feature>
<reference evidence="10 11" key="1">
    <citation type="submission" date="2023-03" db="EMBL/GenBank/DDBJ databases">
        <title>Paludisphaera mucosa sp. nov. a novel planctomycete from northern fen.</title>
        <authorList>
            <person name="Ivanova A."/>
        </authorList>
    </citation>
    <scope>NUCLEOTIDE SEQUENCE [LARGE SCALE GENOMIC DNA]</scope>
    <source>
        <strain evidence="10 11">Pla2</strain>
    </source>
</reference>
<comment type="similarity">
    <text evidence="7 8">Belongs to the IspF family.</text>
</comment>
<dbReference type="PANTHER" id="PTHR43181">
    <property type="entry name" value="2-C-METHYL-D-ERYTHRITOL 2,4-CYCLODIPHOSPHATE SYNTHASE, CHLOROPLASTIC"/>
    <property type="match status" value="1"/>
</dbReference>
<evidence type="ECO:0000256" key="8">
    <source>
        <dbReference type="RuleBase" id="RU004395"/>
    </source>
</evidence>
<feature type="binding site" evidence="7">
    <location>
        <position position="8"/>
    </location>
    <ligand>
        <name>a divalent metal cation</name>
        <dbReference type="ChEBI" id="CHEBI:60240"/>
    </ligand>
</feature>
<proteinExistence type="inferred from homology"/>
<dbReference type="PROSITE" id="PS01350">
    <property type="entry name" value="ISPF"/>
    <property type="match status" value="1"/>
</dbReference>
<dbReference type="InterPro" id="IPR020555">
    <property type="entry name" value="MECDP_synthase_CS"/>
</dbReference>
<keyword evidence="4 7" id="KW-0479">Metal-binding</keyword>